<evidence type="ECO:0000313" key="2">
    <source>
        <dbReference type="EMBL" id="KAF2401129.1"/>
    </source>
</evidence>
<name>A0A6G1HZ84_9PEZI</name>
<protein>
    <submittedName>
        <fullName evidence="2">Uncharacterized protein</fullName>
    </submittedName>
</protein>
<dbReference type="Proteomes" id="UP000799640">
    <property type="component" value="Unassembled WGS sequence"/>
</dbReference>
<dbReference type="AlphaFoldDB" id="A0A6G1HZ84"/>
<dbReference type="EMBL" id="ML996693">
    <property type="protein sequence ID" value="KAF2401129.1"/>
    <property type="molecule type" value="Genomic_DNA"/>
</dbReference>
<organism evidence="2 3">
    <name type="scientific">Trichodelitschia bisporula</name>
    <dbReference type="NCBI Taxonomy" id="703511"/>
    <lineage>
        <taxon>Eukaryota</taxon>
        <taxon>Fungi</taxon>
        <taxon>Dikarya</taxon>
        <taxon>Ascomycota</taxon>
        <taxon>Pezizomycotina</taxon>
        <taxon>Dothideomycetes</taxon>
        <taxon>Dothideomycetes incertae sedis</taxon>
        <taxon>Phaeotrichales</taxon>
        <taxon>Phaeotrichaceae</taxon>
        <taxon>Trichodelitschia</taxon>
    </lineage>
</organism>
<feature type="chain" id="PRO_5026013944" evidence="1">
    <location>
        <begin position="17"/>
        <end position="448"/>
    </location>
</feature>
<keyword evidence="1" id="KW-0732">Signal</keyword>
<dbReference type="OrthoDB" id="4142625at2759"/>
<accession>A0A6G1HZ84</accession>
<evidence type="ECO:0000313" key="3">
    <source>
        <dbReference type="Proteomes" id="UP000799640"/>
    </source>
</evidence>
<keyword evidence="3" id="KW-1185">Reference proteome</keyword>
<proteinExistence type="predicted"/>
<sequence length="448" mass="48127">MPSLSTLLSFATLAAALPARDDSEHMFARRQGGMSLGGIGSLLQMAGSGKLGQYMGEPEATEAFTSLAKFFGATKTSPGGLQAYSIGQLNKGYGIVADPAGASAKRVVLKTRVSTPGAQTIKVRYGPYKVPSTKHVNGLGQAGMLSNFPHSGMAKPCEGECTILGMSAGLEYADGRNANIDSGMWLHHMVLFNVGPGREDPPCAQRDVSLPHVSIGATSRNSERIFASGNERSEGIIPNWGIKDTGYKLQPADKFAALVELMNQTPQDQTVYLTMTYDIIAGHPYKDDVKVLWFDVRQCGTSEVNPPKNQTRFVLDYQWTASFDGELIGAIGHLHDGGERTTLAIDNKLTCTNVAKYGTKPEFIQPASLNVAPPTAGGHTHGGDMPHISDMNVCHGPSLVGGTSMRKGQVWTLKAYYDLDKYRGMAHEDGSLEEVMGIEILFVRRKAA</sequence>
<feature type="signal peptide" evidence="1">
    <location>
        <begin position="1"/>
        <end position="16"/>
    </location>
</feature>
<evidence type="ECO:0000256" key="1">
    <source>
        <dbReference type="SAM" id="SignalP"/>
    </source>
</evidence>
<gene>
    <name evidence="2" type="ORF">EJ06DRAFT_581331</name>
</gene>
<reference evidence="2" key="1">
    <citation type="journal article" date="2020" name="Stud. Mycol.">
        <title>101 Dothideomycetes genomes: a test case for predicting lifestyles and emergence of pathogens.</title>
        <authorList>
            <person name="Haridas S."/>
            <person name="Albert R."/>
            <person name="Binder M."/>
            <person name="Bloem J."/>
            <person name="Labutti K."/>
            <person name="Salamov A."/>
            <person name="Andreopoulos B."/>
            <person name="Baker S."/>
            <person name="Barry K."/>
            <person name="Bills G."/>
            <person name="Bluhm B."/>
            <person name="Cannon C."/>
            <person name="Castanera R."/>
            <person name="Culley D."/>
            <person name="Daum C."/>
            <person name="Ezra D."/>
            <person name="Gonzalez J."/>
            <person name="Henrissat B."/>
            <person name="Kuo A."/>
            <person name="Liang C."/>
            <person name="Lipzen A."/>
            <person name="Lutzoni F."/>
            <person name="Magnuson J."/>
            <person name="Mondo S."/>
            <person name="Nolan M."/>
            <person name="Ohm R."/>
            <person name="Pangilinan J."/>
            <person name="Park H.-J."/>
            <person name="Ramirez L."/>
            <person name="Alfaro M."/>
            <person name="Sun H."/>
            <person name="Tritt A."/>
            <person name="Yoshinaga Y."/>
            <person name="Zwiers L.-H."/>
            <person name="Turgeon B."/>
            <person name="Goodwin S."/>
            <person name="Spatafora J."/>
            <person name="Crous P."/>
            <person name="Grigoriev I."/>
        </authorList>
    </citation>
    <scope>NUCLEOTIDE SEQUENCE</scope>
    <source>
        <strain evidence="2">CBS 262.69</strain>
    </source>
</reference>